<dbReference type="Pfam" id="PF04909">
    <property type="entry name" value="Amidohydro_2"/>
    <property type="match status" value="1"/>
</dbReference>
<dbReference type="InterPro" id="IPR032466">
    <property type="entry name" value="Metal_Hydrolase"/>
</dbReference>
<evidence type="ECO:0000256" key="1">
    <source>
        <dbReference type="ARBA" id="ARBA00038310"/>
    </source>
</evidence>
<accession>A0ABW1EGD2</accession>
<dbReference type="PANTHER" id="PTHR43569:SF2">
    <property type="entry name" value="AMIDOHYDROLASE-RELATED DOMAIN-CONTAINING PROTEIN"/>
    <property type="match status" value="1"/>
</dbReference>
<comment type="similarity">
    <text evidence="1">Belongs to the metallo-dependent hydrolases superfamily.</text>
</comment>
<dbReference type="EMBL" id="JBHSPH010000003">
    <property type="protein sequence ID" value="MFC5863148.1"/>
    <property type="molecule type" value="Genomic_DNA"/>
</dbReference>
<gene>
    <name evidence="3" type="ORF">ACFPT7_12655</name>
</gene>
<dbReference type="Gene3D" id="3.20.20.140">
    <property type="entry name" value="Metal-dependent hydrolases"/>
    <property type="match status" value="1"/>
</dbReference>
<reference evidence="4" key="1">
    <citation type="journal article" date="2019" name="Int. J. Syst. Evol. Microbiol.">
        <title>The Global Catalogue of Microorganisms (GCM) 10K type strain sequencing project: providing services to taxonomists for standard genome sequencing and annotation.</title>
        <authorList>
            <consortium name="The Broad Institute Genomics Platform"/>
            <consortium name="The Broad Institute Genome Sequencing Center for Infectious Disease"/>
            <person name="Wu L."/>
            <person name="Ma J."/>
        </authorList>
    </citation>
    <scope>NUCLEOTIDE SEQUENCE [LARGE SCALE GENOMIC DNA]</scope>
    <source>
        <strain evidence="4">JCM 4087</strain>
    </source>
</reference>
<name>A0ABW1EGD2_9BACT</name>
<keyword evidence="4" id="KW-1185">Reference proteome</keyword>
<proteinExistence type="inferred from homology"/>
<protein>
    <submittedName>
        <fullName evidence="3">Amidohydrolase family protein</fullName>
    </submittedName>
</protein>
<dbReference type="PANTHER" id="PTHR43569">
    <property type="entry name" value="AMIDOHYDROLASE"/>
    <property type="match status" value="1"/>
</dbReference>
<dbReference type="RefSeq" id="WP_263339623.1">
    <property type="nucleotide sequence ID" value="NZ_JAGSYH010000005.1"/>
</dbReference>
<evidence type="ECO:0000259" key="2">
    <source>
        <dbReference type="Pfam" id="PF04909"/>
    </source>
</evidence>
<evidence type="ECO:0000313" key="3">
    <source>
        <dbReference type="EMBL" id="MFC5863148.1"/>
    </source>
</evidence>
<feature type="domain" description="Amidohydrolase-related" evidence="2">
    <location>
        <begin position="40"/>
        <end position="317"/>
    </location>
</feature>
<organism evidence="3 4">
    <name type="scientific">Acidicapsa dinghuensis</name>
    <dbReference type="NCBI Taxonomy" id="2218256"/>
    <lineage>
        <taxon>Bacteria</taxon>
        <taxon>Pseudomonadati</taxon>
        <taxon>Acidobacteriota</taxon>
        <taxon>Terriglobia</taxon>
        <taxon>Terriglobales</taxon>
        <taxon>Acidobacteriaceae</taxon>
        <taxon>Acidicapsa</taxon>
    </lineage>
</organism>
<sequence>MPSFYADPMNRRAVLQSITALATATAVLPLSAAKQSMPAIDSHIHLFDPTRPGGVPWPTHDDTVLYKPALPARYEHLVQPHGIIGAIAVEASPWLIDNFWLRDTCESNPLLLGFIGNLLPESPDFAATLDHLHRSPLFLGIRYGNLWNRNILAASSNSAFIHGLKTLAQADLVLETANPDADLLAAVVRISDQVPNLRIVLDHLPNATIPADAVRRSEYSTNLRELAHRPQIYVKGSEIIHRIGSEIPLDLSAYKDSLDQLWDLFGEDRIYFGSDWPNSDSLATYDQVFHLAQSYIATRSEAAQQKYFWRNSHSVYRWNALTTAQQCLLNAS</sequence>
<dbReference type="SUPFAM" id="SSF51556">
    <property type="entry name" value="Metallo-dependent hydrolases"/>
    <property type="match status" value="1"/>
</dbReference>
<evidence type="ECO:0000313" key="4">
    <source>
        <dbReference type="Proteomes" id="UP001596091"/>
    </source>
</evidence>
<dbReference type="InterPro" id="IPR006680">
    <property type="entry name" value="Amidohydro-rel"/>
</dbReference>
<comment type="caution">
    <text evidence="3">The sequence shown here is derived from an EMBL/GenBank/DDBJ whole genome shotgun (WGS) entry which is preliminary data.</text>
</comment>
<dbReference type="InterPro" id="IPR006311">
    <property type="entry name" value="TAT_signal"/>
</dbReference>
<dbReference type="InterPro" id="IPR052350">
    <property type="entry name" value="Metallo-dep_Lactonases"/>
</dbReference>
<dbReference type="PROSITE" id="PS51318">
    <property type="entry name" value="TAT"/>
    <property type="match status" value="1"/>
</dbReference>
<dbReference type="Proteomes" id="UP001596091">
    <property type="component" value="Unassembled WGS sequence"/>
</dbReference>